<keyword evidence="5" id="KW-0949">S-adenosyl-L-methionine</keyword>
<evidence type="ECO:0000256" key="5">
    <source>
        <dbReference type="ARBA" id="ARBA00022691"/>
    </source>
</evidence>
<dbReference type="InterPro" id="IPR003739">
    <property type="entry name" value="Lys_aminomutase/Glu_NH3_mut"/>
</dbReference>
<proteinExistence type="inferred from homology"/>
<evidence type="ECO:0000256" key="6">
    <source>
        <dbReference type="ARBA" id="ARBA00022723"/>
    </source>
</evidence>
<dbReference type="PROSITE" id="PS51918">
    <property type="entry name" value="RADICAL_SAM"/>
    <property type="match status" value="1"/>
</dbReference>
<dbReference type="InterPro" id="IPR013785">
    <property type="entry name" value="Aldolase_TIM"/>
</dbReference>
<gene>
    <name evidence="11" type="ORF">QQ020_35870</name>
</gene>
<dbReference type="PANTHER" id="PTHR30538">
    <property type="entry name" value="LYSINE 2,3-AMINOMUTASE-RELATED"/>
    <property type="match status" value="1"/>
</dbReference>
<evidence type="ECO:0000256" key="7">
    <source>
        <dbReference type="ARBA" id="ARBA00022898"/>
    </source>
</evidence>
<dbReference type="InterPro" id="IPR007197">
    <property type="entry name" value="rSAM"/>
</dbReference>
<comment type="cofactor">
    <cofactor evidence="1">
        <name>pyridoxal 5'-phosphate</name>
        <dbReference type="ChEBI" id="CHEBI:597326"/>
    </cofactor>
</comment>
<keyword evidence="12" id="KW-1185">Reference proteome</keyword>
<comment type="cofactor">
    <cofactor evidence="2">
        <name>[4Fe-4S] cluster</name>
        <dbReference type="ChEBI" id="CHEBI:49883"/>
    </cofactor>
</comment>
<evidence type="ECO:0000256" key="9">
    <source>
        <dbReference type="ARBA" id="ARBA00023014"/>
    </source>
</evidence>
<sequence>MLEKNQLTQLVTLKFILMKVKYISKISKVQELTNKEVELYEPVTKKFMFRTNSYYNDLIDWSDPNDPIRRLIIPQTEELLNWGQLDASEEASYQPIPGIEHKYSSTVLLLCNDVCAAYCRFCFRKRLFQDDNDEVVKDVSSGIAYIKEHPEVNNVLLTGGDPLVMSTARIEKIIKQLCEIEHVKNIRIGTKLPAFNPHRILDDPSLGEMIKTYSKVKQIYGMVHFDHPTELTDLTVSSLKFLQAAGATVVNQTPIIAGVNDSPEVMNELFNKLSFIGIITYYVFACRPTEGNKTYAVPVEQAYEIFNEAKNNGSGLAKTARFILSHKIGKIEVLGLTEKLILFKCHNLANNGQNGKIMAFKRNPKAYWFDDYENFEVVI</sequence>
<keyword evidence="7" id="KW-0663">Pyridoxal phosphate</keyword>
<keyword evidence="6" id="KW-0479">Metal-binding</keyword>
<evidence type="ECO:0000259" key="10">
    <source>
        <dbReference type="PROSITE" id="PS51918"/>
    </source>
</evidence>
<keyword evidence="4" id="KW-0004">4Fe-4S</keyword>
<evidence type="ECO:0000256" key="4">
    <source>
        <dbReference type="ARBA" id="ARBA00022485"/>
    </source>
</evidence>
<accession>A0ABT8LM48</accession>
<keyword evidence="8" id="KW-0408">Iron</keyword>
<dbReference type="Gene3D" id="3.20.20.70">
    <property type="entry name" value="Aldolase class I"/>
    <property type="match status" value="1"/>
</dbReference>
<dbReference type="SUPFAM" id="SSF102114">
    <property type="entry name" value="Radical SAM enzymes"/>
    <property type="match status" value="1"/>
</dbReference>
<dbReference type="PANTHER" id="PTHR30538:SF0">
    <property type="entry name" value="L-LYSINE 2,3-AMINOMUTASE AQ_1632-RELATED"/>
    <property type="match status" value="1"/>
</dbReference>
<protein>
    <submittedName>
        <fullName evidence="11">KamA family radical SAM protein</fullName>
    </submittedName>
</protein>
<dbReference type="CDD" id="cd01335">
    <property type="entry name" value="Radical_SAM"/>
    <property type="match status" value="1"/>
</dbReference>
<dbReference type="EMBL" id="JAUJEB010000021">
    <property type="protein sequence ID" value="MDN5217506.1"/>
    <property type="molecule type" value="Genomic_DNA"/>
</dbReference>
<keyword evidence="9" id="KW-0411">Iron-sulfur</keyword>
<dbReference type="SFLD" id="SFLDG01070">
    <property type="entry name" value="PLP-dependent"/>
    <property type="match status" value="1"/>
</dbReference>
<evidence type="ECO:0000256" key="8">
    <source>
        <dbReference type="ARBA" id="ARBA00023004"/>
    </source>
</evidence>
<evidence type="ECO:0000313" key="12">
    <source>
        <dbReference type="Proteomes" id="UP001172083"/>
    </source>
</evidence>
<dbReference type="Proteomes" id="UP001172083">
    <property type="component" value="Unassembled WGS sequence"/>
</dbReference>
<dbReference type="NCBIfam" id="TIGR00238">
    <property type="entry name" value="KamA family radical SAM protein"/>
    <property type="match status" value="1"/>
</dbReference>
<evidence type="ECO:0000256" key="2">
    <source>
        <dbReference type="ARBA" id="ARBA00001966"/>
    </source>
</evidence>
<evidence type="ECO:0000256" key="1">
    <source>
        <dbReference type="ARBA" id="ARBA00001933"/>
    </source>
</evidence>
<dbReference type="InterPro" id="IPR058240">
    <property type="entry name" value="rSAM_sf"/>
</dbReference>
<reference evidence="11" key="1">
    <citation type="submission" date="2023-06" db="EMBL/GenBank/DDBJ databases">
        <title>Genomic of Agaribacillus aureum.</title>
        <authorList>
            <person name="Wang G."/>
        </authorList>
    </citation>
    <scope>NUCLEOTIDE SEQUENCE</scope>
    <source>
        <strain evidence="11">BMA12</strain>
    </source>
</reference>
<organism evidence="11 12">
    <name type="scientific">Agaribacillus aureus</name>
    <dbReference type="NCBI Taxonomy" id="3051825"/>
    <lineage>
        <taxon>Bacteria</taxon>
        <taxon>Pseudomonadati</taxon>
        <taxon>Bacteroidota</taxon>
        <taxon>Cytophagia</taxon>
        <taxon>Cytophagales</taxon>
        <taxon>Splendidivirgaceae</taxon>
        <taxon>Agaribacillus</taxon>
    </lineage>
</organism>
<dbReference type="Pfam" id="PF04055">
    <property type="entry name" value="Radical_SAM"/>
    <property type="match status" value="1"/>
</dbReference>
<feature type="domain" description="Radical SAM core" evidence="10">
    <location>
        <begin position="101"/>
        <end position="321"/>
    </location>
</feature>
<evidence type="ECO:0000256" key="3">
    <source>
        <dbReference type="ARBA" id="ARBA00008703"/>
    </source>
</evidence>
<comment type="caution">
    <text evidence="11">The sequence shown here is derived from an EMBL/GenBank/DDBJ whole genome shotgun (WGS) entry which is preliminary data.</text>
</comment>
<evidence type="ECO:0000313" key="11">
    <source>
        <dbReference type="EMBL" id="MDN5217506.1"/>
    </source>
</evidence>
<comment type="similarity">
    <text evidence="3">Belongs to the radical SAM superfamily. KamA family.</text>
</comment>
<dbReference type="SFLD" id="SFLDS00029">
    <property type="entry name" value="Radical_SAM"/>
    <property type="match status" value="1"/>
</dbReference>
<name>A0ABT8LM48_9BACT</name>